<dbReference type="PANTHER" id="PTHR34121:SF10">
    <property type="entry name" value="KINESIN-LIKE PROTEIN KIF15"/>
    <property type="match status" value="1"/>
</dbReference>
<evidence type="ECO:0000313" key="2">
    <source>
        <dbReference type="EMBL" id="PHT72004.1"/>
    </source>
</evidence>
<proteinExistence type="predicted"/>
<dbReference type="STRING" id="4072.A0A2G2YQM1"/>
<name>A0A2G2YQM1_CAPAN</name>
<evidence type="ECO:0000313" key="3">
    <source>
        <dbReference type="Proteomes" id="UP000222542"/>
    </source>
</evidence>
<dbReference type="AlphaFoldDB" id="A0A2G2YQM1"/>
<keyword evidence="1" id="KW-0175">Coiled coil</keyword>
<dbReference type="Proteomes" id="UP000222542">
    <property type="component" value="Unassembled WGS sequence"/>
</dbReference>
<feature type="coiled-coil region" evidence="1">
    <location>
        <begin position="35"/>
        <end position="62"/>
    </location>
</feature>
<accession>A0A2G2YQM1</accession>
<reference evidence="2 3" key="1">
    <citation type="journal article" date="2014" name="Nat. Genet.">
        <title>Genome sequence of the hot pepper provides insights into the evolution of pungency in Capsicum species.</title>
        <authorList>
            <person name="Kim S."/>
            <person name="Park M."/>
            <person name="Yeom S.I."/>
            <person name="Kim Y.M."/>
            <person name="Lee J.M."/>
            <person name="Lee H.A."/>
            <person name="Seo E."/>
            <person name="Choi J."/>
            <person name="Cheong K."/>
            <person name="Kim K.T."/>
            <person name="Jung K."/>
            <person name="Lee G.W."/>
            <person name="Oh S.K."/>
            <person name="Bae C."/>
            <person name="Kim S.B."/>
            <person name="Lee H.Y."/>
            <person name="Kim S.Y."/>
            <person name="Kim M.S."/>
            <person name="Kang B.C."/>
            <person name="Jo Y.D."/>
            <person name="Yang H.B."/>
            <person name="Jeong H.J."/>
            <person name="Kang W.H."/>
            <person name="Kwon J.K."/>
            <person name="Shin C."/>
            <person name="Lim J.Y."/>
            <person name="Park J.H."/>
            <person name="Huh J.H."/>
            <person name="Kim J.S."/>
            <person name="Kim B.D."/>
            <person name="Cohen O."/>
            <person name="Paran I."/>
            <person name="Suh M.C."/>
            <person name="Lee S.B."/>
            <person name="Kim Y.K."/>
            <person name="Shin Y."/>
            <person name="Noh S.J."/>
            <person name="Park J."/>
            <person name="Seo Y.S."/>
            <person name="Kwon S.Y."/>
            <person name="Kim H.A."/>
            <person name="Park J.M."/>
            <person name="Kim H.J."/>
            <person name="Choi S.B."/>
            <person name="Bosland P.W."/>
            <person name="Reeves G."/>
            <person name="Jo S.H."/>
            <person name="Lee B.W."/>
            <person name="Cho H.T."/>
            <person name="Choi H.S."/>
            <person name="Lee M.S."/>
            <person name="Yu Y."/>
            <person name="Do Choi Y."/>
            <person name="Park B.S."/>
            <person name="van Deynze A."/>
            <person name="Ashrafi H."/>
            <person name="Hill T."/>
            <person name="Kim W.T."/>
            <person name="Pai H.S."/>
            <person name="Ahn H.K."/>
            <person name="Yeam I."/>
            <person name="Giovannoni J.J."/>
            <person name="Rose J.K."/>
            <person name="Sorensen I."/>
            <person name="Lee S.J."/>
            <person name="Kim R.W."/>
            <person name="Choi I.Y."/>
            <person name="Choi B.S."/>
            <person name="Lim J.S."/>
            <person name="Lee Y.H."/>
            <person name="Choi D."/>
        </authorList>
    </citation>
    <scope>NUCLEOTIDE SEQUENCE [LARGE SCALE GENOMIC DNA]</scope>
    <source>
        <strain evidence="3">cv. CM334</strain>
    </source>
</reference>
<gene>
    <name evidence="2" type="ORF">T459_22789</name>
</gene>
<keyword evidence="3" id="KW-1185">Reference proteome</keyword>
<evidence type="ECO:0000256" key="1">
    <source>
        <dbReference type="SAM" id="Coils"/>
    </source>
</evidence>
<dbReference type="PANTHER" id="PTHR34121">
    <property type="entry name" value="MYOSIN-11"/>
    <property type="match status" value="1"/>
</dbReference>
<organism evidence="2 3">
    <name type="scientific">Capsicum annuum</name>
    <name type="common">Capsicum pepper</name>
    <dbReference type="NCBI Taxonomy" id="4072"/>
    <lineage>
        <taxon>Eukaryota</taxon>
        <taxon>Viridiplantae</taxon>
        <taxon>Streptophyta</taxon>
        <taxon>Embryophyta</taxon>
        <taxon>Tracheophyta</taxon>
        <taxon>Spermatophyta</taxon>
        <taxon>Magnoliopsida</taxon>
        <taxon>eudicotyledons</taxon>
        <taxon>Gunneridae</taxon>
        <taxon>Pentapetalae</taxon>
        <taxon>asterids</taxon>
        <taxon>lamiids</taxon>
        <taxon>Solanales</taxon>
        <taxon>Solanaceae</taxon>
        <taxon>Solanoideae</taxon>
        <taxon>Capsiceae</taxon>
        <taxon>Capsicum</taxon>
    </lineage>
</organism>
<protein>
    <submittedName>
        <fullName evidence="2">Uncharacterized protein</fullName>
    </submittedName>
</protein>
<comment type="caution">
    <text evidence="2">The sequence shown here is derived from an EMBL/GenBank/DDBJ whole genome shotgun (WGS) entry which is preliminary data.</text>
</comment>
<sequence>MKFFTRNILNGHHMYTLPGHGEGASNCMLKVKVALVAANGRLHNAREEREQFDEANNQILEHFKVKEDELSRSMTLYRAEADVCDAFVNFLEDSWTFESSYIKQKQNQVK</sequence>
<dbReference type="EMBL" id="AYRZ02000009">
    <property type="protein sequence ID" value="PHT72004.1"/>
    <property type="molecule type" value="Genomic_DNA"/>
</dbReference>
<reference evidence="2 3" key="2">
    <citation type="journal article" date="2017" name="Genome Biol.">
        <title>New reference genome sequences of hot pepper reveal the massive evolution of plant disease-resistance genes by retroduplication.</title>
        <authorList>
            <person name="Kim S."/>
            <person name="Park J."/>
            <person name="Yeom S.I."/>
            <person name="Kim Y.M."/>
            <person name="Seo E."/>
            <person name="Kim K.T."/>
            <person name="Kim M.S."/>
            <person name="Lee J.M."/>
            <person name="Cheong K."/>
            <person name="Shin H.S."/>
            <person name="Kim S.B."/>
            <person name="Han K."/>
            <person name="Lee J."/>
            <person name="Park M."/>
            <person name="Lee H.A."/>
            <person name="Lee H.Y."/>
            <person name="Lee Y."/>
            <person name="Oh S."/>
            <person name="Lee J.H."/>
            <person name="Choi E."/>
            <person name="Choi E."/>
            <person name="Lee S.E."/>
            <person name="Jeon J."/>
            <person name="Kim H."/>
            <person name="Choi G."/>
            <person name="Song H."/>
            <person name="Lee J."/>
            <person name="Lee S.C."/>
            <person name="Kwon J.K."/>
            <person name="Lee H.Y."/>
            <person name="Koo N."/>
            <person name="Hong Y."/>
            <person name="Kim R.W."/>
            <person name="Kang W.H."/>
            <person name="Huh J.H."/>
            <person name="Kang B.C."/>
            <person name="Yang T.J."/>
            <person name="Lee Y.H."/>
            <person name="Bennetzen J.L."/>
            <person name="Choi D."/>
        </authorList>
    </citation>
    <scope>NUCLEOTIDE SEQUENCE [LARGE SCALE GENOMIC DNA]</scope>
    <source>
        <strain evidence="3">cv. CM334</strain>
    </source>
</reference>
<dbReference type="Gramene" id="PHT72004">
    <property type="protein sequence ID" value="PHT72004"/>
    <property type="gene ID" value="T459_22789"/>
</dbReference>